<evidence type="ECO:0000313" key="4">
    <source>
        <dbReference type="EMBL" id="MBB2201896.1"/>
    </source>
</evidence>
<accession>A0A7W4PPJ4</accession>
<comment type="caution">
    <text evidence="4">The sequence shown here is derived from an EMBL/GenBank/DDBJ whole genome shotgun (WGS) entry which is preliminary data.</text>
</comment>
<keyword evidence="3" id="KW-0175">Coiled coil</keyword>
<protein>
    <submittedName>
        <fullName evidence="4">Efflux transporter outer membrane subunit</fullName>
    </submittedName>
</protein>
<dbReference type="InterPro" id="IPR010131">
    <property type="entry name" value="MdtP/NodT-like"/>
</dbReference>
<dbReference type="GO" id="GO:0015562">
    <property type="term" value="F:efflux transmembrane transporter activity"/>
    <property type="evidence" value="ECO:0007669"/>
    <property type="project" value="InterPro"/>
</dbReference>
<evidence type="ECO:0000313" key="5">
    <source>
        <dbReference type="Proteomes" id="UP000578030"/>
    </source>
</evidence>
<keyword evidence="2" id="KW-1134">Transmembrane beta strand</keyword>
<dbReference type="Proteomes" id="UP000578030">
    <property type="component" value="Unassembled WGS sequence"/>
</dbReference>
<keyword evidence="2" id="KW-0449">Lipoprotein</keyword>
<dbReference type="SUPFAM" id="SSF56954">
    <property type="entry name" value="Outer membrane efflux proteins (OEP)"/>
    <property type="match status" value="1"/>
</dbReference>
<sequence>MKGVLHPRRAALLLMAALPGCTLIPDYKRPPLPVSATWPQGAAYHASGTGQIGTAASELGWRDFFIDPRLQAVIALAVRENRDLRSAAYAVVQAQGQYRVQHASLFPQIGSTGQAIYQAPSGNAGLSFAPGLEAGKNGQAYGNGHVFKFYQAGIGFSSYEVDLFGRIRSLSREATDEMMSQVENQRSVLISLISQVATTYVAWLADREQLRVTEQTLASQQESLRLTQARFDRGETEQLTLRQVETEVEQAAANRAQYQRQVAQDENQLVLLVGAPLPADLPPPAPFGHQTVLADLPAGVPSDLLDRRPDIMSAEYALLSANDDIGAARAAFFPRLILTASDGVSSLQFRNLFTTGATTWGVNPQLQIPLLTWGQNEGSLQVSKARRNQRLMAYEKAIQTAFHEVSDALAARSTYLDQSRQTDALVASSGDAYRLARMRFDAGVDSYLTTLDSQRTFYNAQQNQIVVQEARYQNLITVYRALGGGWTEHAPAATATAAHPAGPTAG</sequence>
<comment type="similarity">
    <text evidence="1 2">Belongs to the outer membrane factor (OMF) (TC 1.B.17) family.</text>
</comment>
<evidence type="ECO:0000256" key="2">
    <source>
        <dbReference type="RuleBase" id="RU362097"/>
    </source>
</evidence>
<gene>
    <name evidence="4" type="ORF">HLH28_09960</name>
</gene>
<dbReference type="Pfam" id="PF02321">
    <property type="entry name" value="OEP"/>
    <property type="match status" value="2"/>
</dbReference>
<keyword evidence="2" id="KW-0472">Membrane</keyword>
<dbReference type="RefSeq" id="WP_182958395.1">
    <property type="nucleotide sequence ID" value="NZ_JABEQM010000007.1"/>
</dbReference>
<dbReference type="NCBIfam" id="TIGR01845">
    <property type="entry name" value="outer_NodT"/>
    <property type="match status" value="1"/>
</dbReference>
<evidence type="ECO:0000256" key="1">
    <source>
        <dbReference type="ARBA" id="ARBA00007613"/>
    </source>
</evidence>
<feature type="coiled-coil region" evidence="3">
    <location>
        <begin position="241"/>
        <end position="268"/>
    </location>
</feature>
<name>A0A7W4PPJ4_9PROT</name>
<dbReference type="PANTHER" id="PTHR30203">
    <property type="entry name" value="OUTER MEMBRANE CATION EFFLUX PROTEIN"/>
    <property type="match status" value="1"/>
</dbReference>
<organism evidence="4 5">
    <name type="scientific">Gluconacetobacter tumulisoli</name>
    <dbReference type="NCBI Taxonomy" id="1286189"/>
    <lineage>
        <taxon>Bacteria</taxon>
        <taxon>Pseudomonadati</taxon>
        <taxon>Pseudomonadota</taxon>
        <taxon>Alphaproteobacteria</taxon>
        <taxon>Acetobacterales</taxon>
        <taxon>Acetobacteraceae</taxon>
        <taxon>Gluconacetobacter</taxon>
    </lineage>
</organism>
<dbReference type="EMBL" id="JABEQM010000007">
    <property type="protein sequence ID" value="MBB2201896.1"/>
    <property type="molecule type" value="Genomic_DNA"/>
</dbReference>
<comment type="subcellular location">
    <subcellularLocation>
        <location evidence="2">Cell membrane</location>
        <topology evidence="2">Lipid-anchor</topology>
    </subcellularLocation>
</comment>
<proteinExistence type="inferred from homology"/>
<dbReference type="GO" id="GO:0005886">
    <property type="term" value="C:plasma membrane"/>
    <property type="evidence" value="ECO:0007669"/>
    <property type="project" value="UniProtKB-SubCell"/>
</dbReference>
<dbReference type="PANTHER" id="PTHR30203:SF32">
    <property type="entry name" value="CATION EFFLUX SYSTEM PROTEIN CUSC"/>
    <property type="match status" value="1"/>
</dbReference>
<keyword evidence="5" id="KW-1185">Reference proteome</keyword>
<dbReference type="Gene3D" id="1.20.1600.10">
    <property type="entry name" value="Outer membrane efflux proteins (OEP)"/>
    <property type="match status" value="1"/>
</dbReference>
<keyword evidence="2" id="KW-0812">Transmembrane</keyword>
<dbReference type="InterPro" id="IPR003423">
    <property type="entry name" value="OMP_efflux"/>
</dbReference>
<keyword evidence="2" id="KW-0564">Palmitate</keyword>
<reference evidence="4 5" key="1">
    <citation type="submission" date="2020-04" db="EMBL/GenBank/DDBJ databases">
        <title>Description of novel Gluconacetobacter.</title>
        <authorList>
            <person name="Sombolestani A."/>
        </authorList>
    </citation>
    <scope>NUCLEOTIDE SEQUENCE [LARGE SCALE GENOMIC DNA]</scope>
    <source>
        <strain evidence="4 5">LMG 27802</strain>
    </source>
</reference>
<evidence type="ECO:0000256" key="3">
    <source>
        <dbReference type="SAM" id="Coils"/>
    </source>
</evidence>
<dbReference type="Gene3D" id="2.20.200.10">
    <property type="entry name" value="Outer membrane efflux proteins (OEP)"/>
    <property type="match status" value="1"/>
</dbReference>
<dbReference type="AlphaFoldDB" id="A0A7W4PPJ4"/>